<keyword evidence="2" id="KW-0813">Transport</keyword>
<comment type="subcellular location">
    <subcellularLocation>
        <location evidence="1">Endomembrane system</location>
        <topology evidence="1">Multi-pass membrane protein</topology>
    </subcellularLocation>
</comment>
<evidence type="ECO:0000313" key="7">
    <source>
        <dbReference type="EMBL" id="CAG9759994.1"/>
    </source>
</evidence>
<dbReference type="Pfam" id="PF02487">
    <property type="entry name" value="CLN3"/>
    <property type="match status" value="1"/>
</dbReference>
<reference evidence="7" key="1">
    <citation type="submission" date="2022-01" db="EMBL/GenBank/DDBJ databases">
        <authorList>
            <person name="King R."/>
        </authorList>
    </citation>
    <scope>NUCLEOTIDE SEQUENCE</scope>
</reference>
<dbReference type="PANTHER" id="PTHR10981">
    <property type="entry name" value="BATTENIN"/>
    <property type="match status" value="1"/>
</dbReference>
<dbReference type="GO" id="GO:0016020">
    <property type="term" value="C:membrane"/>
    <property type="evidence" value="ECO:0007669"/>
    <property type="project" value="InterPro"/>
</dbReference>
<sequence length="96" mass="11128">MLTIPAITSLPFWILLPKPLTPQDSTEEEAGQPDDQVKLENEEMSLRRKYYLIPGLMKYMIPFGLIYLFEYFINQGTFELIKFPDASISVESRIPV</sequence>
<evidence type="ECO:0008006" key="9">
    <source>
        <dbReference type="Google" id="ProtNLM"/>
    </source>
</evidence>
<protein>
    <recommendedName>
        <fullName evidence="9">Battenin</fullName>
    </recommendedName>
</protein>
<feature type="transmembrane region" description="Helical" evidence="6">
    <location>
        <begin position="50"/>
        <end position="69"/>
    </location>
</feature>
<keyword evidence="5 6" id="KW-0472">Membrane</keyword>
<evidence type="ECO:0000256" key="3">
    <source>
        <dbReference type="ARBA" id="ARBA00022692"/>
    </source>
</evidence>
<evidence type="ECO:0000256" key="5">
    <source>
        <dbReference type="ARBA" id="ARBA00023136"/>
    </source>
</evidence>
<organism evidence="7 8">
    <name type="scientific">Ceutorhynchus assimilis</name>
    <name type="common">cabbage seed weevil</name>
    <dbReference type="NCBI Taxonomy" id="467358"/>
    <lineage>
        <taxon>Eukaryota</taxon>
        <taxon>Metazoa</taxon>
        <taxon>Ecdysozoa</taxon>
        <taxon>Arthropoda</taxon>
        <taxon>Hexapoda</taxon>
        <taxon>Insecta</taxon>
        <taxon>Pterygota</taxon>
        <taxon>Neoptera</taxon>
        <taxon>Endopterygota</taxon>
        <taxon>Coleoptera</taxon>
        <taxon>Polyphaga</taxon>
        <taxon>Cucujiformia</taxon>
        <taxon>Curculionidae</taxon>
        <taxon>Ceutorhynchinae</taxon>
        <taxon>Ceutorhynchus</taxon>
    </lineage>
</organism>
<evidence type="ECO:0000313" key="8">
    <source>
        <dbReference type="Proteomes" id="UP001152799"/>
    </source>
</evidence>
<dbReference type="AlphaFoldDB" id="A0A9N9QIG2"/>
<accession>A0A9N9QIG2</accession>
<dbReference type="PANTHER" id="PTHR10981:SF0">
    <property type="entry name" value="BATTENIN"/>
    <property type="match status" value="1"/>
</dbReference>
<proteinExistence type="predicted"/>
<dbReference type="Proteomes" id="UP001152799">
    <property type="component" value="Chromosome 1"/>
</dbReference>
<evidence type="ECO:0000256" key="6">
    <source>
        <dbReference type="SAM" id="Phobius"/>
    </source>
</evidence>
<dbReference type="GO" id="GO:0007040">
    <property type="term" value="P:lysosome organization"/>
    <property type="evidence" value="ECO:0007669"/>
    <property type="project" value="TreeGrafter"/>
</dbReference>
<keyword evidence="3 6" id="KW-0812">Transmembrane</keyword>
<keyword evidence="4 6" id="KW-1133">Transmembrane helix</keyword>
<evidence type="ECO:0000256" key="1">
    <source>
        <dbReference type="ARBA" id="ARBA00004127"/>
    </source>
</evidence>
<dbReference type="GO" id="GO:0005764">
    <property type="term" value="C:lysosome"/>
    <property type="evidence" value="ECO:0007669"/>
    <property type="project" value="TreeGrafter"/>
</dbReference>
<name>A0A9N9QIG2_9CUCU</name>
<dbReference type="OrthoDB" id="5965864at2759"/>
<dbReference type="GO" id="GO:0012505">
    <property type="term" value="C:endomembrane system"/>
    <property type="evidence" value="ECO:0007669"/>
    <property type="project" value="UniProtKB-SubCell"/>
</dbReference>
<dbReference type="GO" id="GO:0051453">
    <property type="term" value="P:regulation of intracellular pH"/>
    <property type="evidence" value="ECO:0007669"/>
    <property type="project" value="TreeGrafter"/>
</dbReference>
<dbReference type="InterPro" id="IPR003492">
    <property type="entry name" value="Battenin_disease_Cln3"/>
</dbReference>
<evidence type="ECO:0000256" key="4">
    <source>
        <dbReference type="ARBA" id="ARBA00022989"/>
    </source>
</evidence>
<gene>
    <name evidence="7" type="ORF">CEUTPL_LOCUS730</name>
</gene>
<dbReference type="EMBL" id="OU892277">
    <property type="protein sequence ID" value="CAG9759994.1"/>
    <property type="molecule type" value="Genomic_DNA"/>
</dbReference>
<keyword evidence="8" id="KW-1185">Reference proteome</keyword>
<evidence type="ECO:0000256" key="2">
    <source>
        <dbReference type="ARBA" id="ARBA00022448"/>
    </source>
</evidence>